<dbReference type="InterPro" id="IPR012854">
    <property type="entry name" value="Cu_amine_oxidase-like_N"/>
</dbReference>
<dbReference type="Pfam" id="PF07833">
    <property type="entry name" value="Cu_amine_oxidN1"/>
    <property type="match status" value="1"/>
</dbReference>
<keyword evidence="3" id="KW-1185">Reference proteome</keyword>
<evidence type="ECO:0000259" key="1">
    <source>
        <dbReference type="Pfam" id="PF07833"/>
    </source>
</evidence>
<gene>
    <name evidence="2" type="ORF">PAECIP111802_04986</name>
</gene>
<name>A0ABM8VNJ3_9BACL</name>
<accession>A0ABM8VNJ3</accession>
<evidence type="ECO:0000313" key="3">
    <source>
        <dbReference type="Proteomes" id="UP000730618"/>
    </source>
</evidence>
<dbReference type="Proteomes" id="UP000730618">
    <property type="component" value="Unassembled WGS sequence"/>
</dbReference>
<protein>
    <recommendedName>
        <fullName evidence="1">Copper amine oxidase-like N-terminal domain-containing protein</fullName>
    </recommendedName>
</protein>
<proteinExistence type="predicted"/>
<reference evidence="2 3" key="1">
    <citation type="submission" date="2021-06" db="EMBL/GenBank/DDBJ databases">
        <authorList>
            <person name="Criscuolo A."/>
        </authorList>
    </citation>
    <scope>NUCLEOTIDE SEQUENCE [LARGE SCALE GENOMIC DNA]</scope>
    <source>
        <strain evidence="3">CIP 111802</strain>
    </source>
</reference>
<comment type="caution">
    <text evidence="2">The sequence shown here is derived from an EMBL/GenBank/DDBJ whole genome shotgun (WGS) entry which is preliminary data.</text>
</comment>
<organism evidence="2 3">
    <name type="scientific">Paenibacillus allorhizosphaerae</name>
    <dbReference type="NCBI Taxonomy" id="2849866"/>
    <lineage>
        <taxon>Bacteria</taxon>
        <taxon>Bacillati</taxon>
        <taxon>Bacillota</taxon>
        <taxon>Bacilli</taxon>
        <taxon>Bacillales</taxon>
        <taxon>Paenibacillaceae</taxon>
        <taxon>Paenibacillus</taxon>
    </lineage>
</organism>
<evidence type="ECO:0000313" key="2">
    <source>
        <dbReference type="EMBL" id="CAG7651527.1"/>
    </source>
</evidence>
<dbReference type="EMBL" id="CAJVCE010000016">
    <property type="protein sequence ID" value="CAG7651527.1"/>
    <property type="molecule type" value="Genomic_DNA"/>
</dbReference>
<feature type="domain" description="Copper amine oxidase-like N-terminal" evidence="1">
    <location>
        <begin position="40"/>
        <end position="147"/>
    </location>
</feature>
<sequence>MHHKNVLLSIFILIFSLVPGMSYAEQQTFYAEQPISVSYEGTTMQFDVDPILEDGTTLVQFRPLFEKMGLGITWNANNKTIRGTSEDGNLIIDLQINVKIAAVNGMRTELDVAPKIIDGNTMVPLRFVSEATGKRVSWNPSDRLIKITKGVELVQEAEQYGDESYDPDNYSSLNGKNNINVFEKDDKTFVVWDKDVTLNNERYTYFYMSIAQNGKWISKASVVRFVKRDKEGQNLKFVSGDSIYWRNSGGVQKWTIGSSGVVTDEVYAVEQPFNKTYASTPEILNVVYRSNGEPGILFGDNINLALYFDNRSYSVKDLNRVLFSAQPDTKYVFDDRTGRLSIFQGTTIRQLDIYKGDILYENGKDKVTTISPNSFSYSVYSEGKMNVLYMGNDRRMRLVTVDDDLRISEPMLTNYRPKNPYPMKLVVTDKYFHLWGNIDFNRRPALYFVSLSK</sequence>